<evidence type="ECO:0000313" key="2">
    <source>
        <dbReference type="Proteomes" id="UP000481421"/>
    </source>
</evidence>
<evidence type="ECO:0000313" key="1">
    <source>
        <dbReference type="EMBL" id="NEX45184.1"/>
    </source>
</evidence>
<accession>A0A6B3RGK2</accession>
<dbReference type="RefSeq" id="WP_164609195.1">
    <property type="nucleotide sequence ID" value="NZ_JAAIKE010000001.1"/>
</dbReference>
<keyword evidence="2" id="KW-1185">Reference proteome</keyword>
<name>A0A6B3RGK2_9RHOB</name>
<sequence length="97" mass="10899">MQFVAAGFDLARFWRLTPKSYALMMRGAVAAERARRLTMAEAARAGTRLDADDFETWVAAVNGRDRRMPPNVLRGVLNRAARSMETISMGDALKRMH</sequence>
<protein>
    <submittedName>
        <fullName evidence="1">Uncharacterized protein</fullName>
    </submittedName>
</protein>
<comment type="caution">
    <text evidence="1">The sequence shown here is derived from an EMBL/GenBank/DDBJ whole genome shotgun (WGS) entry which is preliminary data.</text>
</comment>
<organism evidence="1 2">
    <name type="scientific">Pseudotabrizicola algicola</name>
    <dbReference type="NCBI Taxonomy" id="2709381"/>
    <lineage>
        <taxon>Bacteria</taxon>
        <taxon>Pseudomonadati</taxon>
        <taxon>Pseudomonadota</taxon>
        <taxon>Alphaproteobacteria</taxon>
        <taxon>Rhodobacterales</taxon>
        <taxon>Paracoccaceae</taxon>
        <taxon>Pseudotabrizicola</taxon>
    </lineage>
</organism>
<gene>
    <name evidence="1" type="ORF">G3572_03130</name>
</gene>
<dbReference type="Proteomes" id="UP000481421">
    <property type="component" value="Unassembled WGS sequence"/>
</dbReference>
<proteinExistence type="predicted"/>
<reference evidence="1 2" key="1">
    <citation type="submission" date="2020-02" db="EMBL/GenBank/DDBJ databases">
        <title>Rhodobacter algicola sp. nov., isolated from microalga culture.</title>
        <authorList>
            <person name="Park C.-Y."/>
        </authorList>
    </citation>
    <scope>NUCLEOTIDE SEQUENCE [LARGE SCALE GENOMIC DNA]</scope>
    <source>
        <strain evidence="1 2">ETT8</strain>
    </source>
</reference>
<dbReference type="EMBL" id="JAAIKE010000001">
    <property type="protein sequence ID" value="NEX45184.1"/>
    <property type="molecule type" value="Genomic_DNA"/>
</dbReference>
<dbReference type="AlphaFoldDB" id="A0A6B3RGK2"/>